<dbReference type="AlphaFoldDB" id="A0A563E8M9"/>
<dbReference type="GO" id="GO:0030798">
    <property type="term" value="F:trans-aconitate 2-methyltransferase activity"/>
    <property type="evidence" value="ECO:0007669"/>
    <property type="project" value="InterPro"/>
</dbReference>
<reference evidence="5 6" key="1">
    <citation type="submission" date="2019-05" db="EMBL/GenBank/DDBJ databases">
        <authorList>
            <person name="Lee S.D."/>
        </authorList>
    </citation>
    <scope>NUCLEOTIDE SEQUENCE [LARGE SCALE GENOMIC DNA]</scope>
    <source>
        <strain evidence="5 6">C5-26</strain>
    </source>
</reference>
<evidence type="ECO:0000259" key="4">
    <source>
        <dbReference type="PROSITE" id="PS51819"/>
    </source>
</evidence>
<dbReference type="SUPFAM" id="SSF53335">
    <property type="entry name" value="S-adenosyl-L-methionine-dependent methyltransferases"/>
    <property type="match status" value="1"/>
</dbReference>
<evidence type="ECO:0000256" key="1">
    <source>
        <dbReference type="ARBA" id="ARBA00022603"/>
    </source>
</evidence>
<dbReference type="Gene3D" id="1.10.150.290">
    <property type="entry name" value="S-adenosyl-L-methionine-dependent methyltransferases"/>
    <property type="match status" value="1"/>
</dbReference>
<gene>
    <name evidence="5" type="ORF">FGL98_02480</name>
</gene>
<keyword evidence="1 5" id="KW-0489">Methyltransferase</keyword>
<evidence type="ECO:0000313" key="5">
    <source>
        <dbReference type="EMBL" id="TWP38669.1"/>
    </source>
</evidence>
<dbReference type="InterPro" id="IPR037523">
    <property type="entry name" value="VOC_core"/>
</dbReference>
<dbReference type="PANTHER" id="PTHR43861">
    <property type="entry name" value="TRANS-ACONITATE 2-METHYLTRANSFERASE-RELATED"/>
    <property type="match status" value="1"/>
</dbReference>
<dbReference type="PROSITE" id="PS51819">
    <property type="entry name" value="VOC"/>
    <property type="match status" value="1"/>
</dbReference>
<dbReference type="PANTHER" id="PTHR43861:SF1">
    <property type="entry name" value="TRANS-ACONITATE 2-METHYLTRANSFERASE"/>
    <property type="match status" value="1"/>
</dbReference>
<evidence type="ECO:0000256" key="2">
    <source>
        <dbReference type="ARBA" id="ARBA00022679"/>
    </source>
</evidence>
<evidence type="ECO:0000256" key="3">
    <source>
        <dbReference type="SAM" id="MobiDB-lite"/>
    </source>
</evidence>
<dbReference type="GO" id="GO:0032259">
    <property type="term" value="P:methylation"/>
    <property type="evidence" value="ECO:0007669"/>
    <property type="project" value="UniProtKB-KW"/>
</dbReference>
<dbReference type="InterPro" id="IPR029063">
    <property type="entry name" value="SAM-dependent_MTases_sf"/>
</dbReference>
<dbReference type="Gene3D" id="3.10.180.10">
    <property type="entry name" value="2,3-Dihydroxybiphenyl 1,2-Dioxygenase, domain 1"/>
    <property type="match status" value="1"/>
</dbReference>
<name>A0A563E8M9_9MICO</name>
<sequence length="409" mass="44361">MPSWDPTQYERFAEQRHRPFRDLLARIDLEDPRLVVDLGCGNGLATLDLVKRWPQARVIGVDSSAQMLDRARAVDTEARVEWVQEDVSRWDPAGVGAPDVIVTNATLQWVPGHLDLISRWVAALAAGGVFAMQVPGNFDAPSHCIIREVAAGQPRGDELTAALRHARPVGDPLEYAEVLAAACPGLDVWETTYLQVLDPQAQQECPVLEWVKGTALRPLLDLLDGAERAAFLDQLAQRLDDAYPRQSYGTPFPFRRIFAVGRKATPGGLSRSSAKRETASKPGDGCRDRANGVQGLHHVQVACPAGSEKSLRGFYGRVLGLPEIPKPPALAVRGGCWFEVGAQQLHLGVEEGFAPAKKAHPCLLVADVDAVAAAVSAAGGAVRWDDSIEGVRRFHTDDPVGNRVELRQA</sequence>
<dbReference type="RefSeq" id="WP_146315072.1">
    <property type="nucleotide sequence ID" value="NZ_VCQV01000002.1"/>
</dbReference>
<dbReference type="EMBL" id="VCQV01000002">
    <property type="protein sequence ID" value="TWP38669.1"/>
    <property type="molecule type" value="Genomic_DNA"/>
</dbReference>
<dbReference type="InterPro" id="IPR041698">
    <property type="entry name" value="Methyltransf_25"/>
</dbReference>
<dbReference type="Proteomes" id="UP000320244">
    <property type="component" value="Unassembled WGS sequence"/>
</dbReference>
<feature type="compositionally biased region" description="Basic and acidic residues" evidence="3">
    <location>
        <begin position="274"/>
        <end position="287"/>
    </location>
</feature>
<keyword evidence="6" id="KW-1185">Reference proteome</keyword>
<feature type="region of interest" description="Disordered" evidence="3">
    <location>
        <begin position="265"/>
        <end position="287"/>
    </location>
</feature>
<evidence type="ECO:0000313" key="6">
    <source>
        <dbReference type="Proteomes" id="UP000320244"/>
    </source>
</evidence>
<dbReference type="InterPro" id="IPR029068">
    <property type="entry name" value="Glyas_Bleomycin-R_OHBP_Dase"/>
</dbReference>
<feature type="domain" description="VOC" evidence="4">
    <location>
        <begin position="295"/>
        <end position="409"/>
    </location>
</feature>
<dbReference type="InterPro" id="IPR023149">
    <property type="entry name" value="Trans_acon_MeTrfase_C"/>
</dbReference>
<dbReference type="SUPFAM" id="SSF54593">
    <property type="entry name" value="Glyoxalase/Bleomycin resistance protein/Dihydroxybiphenyl dioxygenase"/>
    <property type="match status" value="1"/>
</dbReference>
<dbReference type="OrthoDB" id="9795085at2"/>
<dbReference type="Gene3D" id="3.40.50.150">
    <property type="entry name" value="Vaccinia Virus protein VP39"/>
    <property type="match status" value="1"/>
</dbReference>
<proteinExistence type="predicted"/>
<dbReference type="CDD" id="cd02440">
    <property type="entry name" value="AdoMet_MTases"/>
    <property type="match status" value="1"/>
</dbReference>
<keyword evidence="2 5" id="KW-0808">Transferase</keyword>
<organism evidence="5 6">
    <name type="scientific">Leekyejoonella antrihumi</name>
    <dbReference type="NCBI Taxonomy" id="1660198"/>
    <lineage>
        <taxon>Bacteria</taxon>
        <taxon>Bacillati</taxon>
        <taxon>Actinomycetota</taxon>
        <taxon>Actinomycetes</taxon>
        <taxon>Micrococcales</taxon>
        <taxon>Dermacoccaceae</taxon>
        <taxon>Leekyejoonella</taxon>
    </lineage>
</organism>
<reference evidence="5 6" key="2">
    <citation type="submission" date="2019-08" db="EMBL/GenBank/DDBJ databases">
        <title>Jejuicoccus antrihumi gen. nov., sp. nov., a new member of the family Dermacoccaceae isolated from a cave.</title>
        <authorList>
            <person name="Schumann P."/>
            <person name="Kim I.S."/>
        </authorList>
    </citation>
    <scope>NUCLEOTIDE SEQUENCE [LARGE SCALE GENOMIC DNA]</scope>
    <source>
        <strain evidence="5 6">C5-26</strain>
    </source>
</reference>
<comment type="caution">
    <text evidence="5">The sequence shown here is derived from an EMBL/GenBank/DDBJ whole genome shotgun (WGS) entry which is preliminary data.</text>
</comment>
<protein>
    <submittedName>
        <fullName evidence="5">Methyltransferase domain-containing protein</fullName>
    </submittedName>
</protein>
<accession>A0A563E8M9</accession>
<dbReference type="Pfam" id="PF13649">
    <property type="entry name" value="Methyltransf_25"/>
    <property type="match status" value="1"/>
</dbReference>